<dbReference type="AlphaFoldDB" id="E5XMG4"/>
<protein>
    <submittedName>
        <fullName evidence="3">Uncharacterized protein</fullName>
    </submittedName>
</protein>
<dbReference type="HOGENOM" id="CLU_2452901_0_0_11"/>
<evidence type="ECO:0000313" key="3">
    <source>
        <dbReference type="EMBL" id="EFV14457.1"/>
    </source>
</evidence>
<feature type="signal peptide" evidence="2">
    <location>
        <begin position="1"/>
        <end position="32"/>
    </location>
</feature>
<comment type="caution">
    <text evidence="3">The sequence shown here is derived from an EMBL/GenBank/DDBJ whole genome shotgun (WGS) entry which is preliminary data.</text>
</comment>
<evidence type="ECO:0000256" key="2">
    <source>
        <dbReference type="SAM" id="SignalP"/>
    </source>
</evidence>
<dbReference type="STRING" id="679197.HMPREF9336_00684"/>
<keyword evidence="4" id="KW-1185">Reference proteome</keyword>
<feature type="region of interest" description="Disordered" evidence="1">
    <location>
        <begin position="59"/>
        <end position="89"/>
    </location>
</feature>
<sequence>MFPFGMTTRSVGATAFGFALLAGLTPVSFASAATTPRHTGDSSYGPCYYNPIPCNNAQGQGNRYANPPLPNSKPQANVHILPPPDATAR</sequence>
<proteinExistence type="predicted"/>
<reference evidence="3 4" key="1">
    <citation type="journal article" date="2011" name="Stand. Genomic Sci.">
        <title>High quality draft genome sequence of Segniliparus rugosus CDC 945(T)= (ATCC BAA-974(T)).</title>
        <authorList>
            <person name="Earl A.M."/>
            <person name="Desjardins C.A."/>
            <person name="Fitzgerald M.G."/>
            <person name="Arachchi H.M."/>
            <person name="Zeng Q."/>
            <person name="Mehta T."/>
            <person name="Griggs A."/>
            <person name="Birren B.W."/>
            <person name="Toney N.C."/>
            <person name="Carr J."/>
            <person name="Posey J."/>
            <person name="Butler W.R."/>
        </authorList>
    </citation>
    <scope>NUCLEOTIDE SEQUENCE [LARGE SCALE GENOMIC DNA]</scope>
    <source>
        <strain evidence="4">ATCC BAA-974 / DSM 45345 / CCUG 50838 / CIP 108380 / JCM 13579 / CDC 945</strain>
    </source>
</reference>
<keyword evidence="2" id="KW-0732">Signal</keyword>
<gene>
    <name evidence="3" type="ORF">HMPREF9336_00684</name>
</gene>
<organism evidence="3 4">
    <name type="scientific">Segniliparus rugosus (strain ATCC BAA-974 / DSM 45345 / CCUG 50838 / CIP 108380 / JCM 13579 / CDC 945)</name>
    <dbReference type="NCBI Taxonomy" id="679197"/>
    <lineage>
        <taxon>Bacteria</taxon>
        <taxon>Bacillati</taxon>
        <taxon>Actinomycetota</taxon>
        <taxon>Actinomycetes</taxon>
        <taxon>Mycobacteriales</taxon>
        <taxon>Segniliparaceae</taxon>
        <taxon>Segniliparus</taxon>
    </lineage>
</organism>
<accession>E5XMG4</accession>
<evidence type="ECO:0000256" key="1">
    <source>
        <dbReference type="SAM" id="MobiDB-lite"/>
    </source>
</evidence>
<name>E5XMG4_SEGRC</name>
<dbReference type="Proteomes" id="UP000004816">
    <property type="component" value="Unassembled WGS sequence"/>
</dbReference>
<feature type="chain" id="PRO_5003202897" evidence="2">
    <location>
        <begin position="33"/>
        <end position="89"/>
    </location>
</feature>
<dbReference type="EMBL" id="ACZI02000003">
    <property type="protein sequence ID" value="EFV14457.1"/>
    <property type="molecule type" value="Genomic_DNA"/>
</dbReference>
<evidence type="ECO:0000313" key="4">
    <source>
        <dbReference type="Proteomes" id="UP000004816"/>
    </source>
</evidence>